<dbReference type="KEGG" id="ptan:CRYO30217_03066"/>
<dbReference type="InterPro" id="IPR029063">
    <property type="entry name" value="SAM-dependent_MTases_sf"/>
</dbReference>
<dbReference type="PANTHER" id="PTHR10509">
    <property type="entry name" value="O-METHYLTRANSFERASE-RELATED"/>
    <property type="match status" value="1"/>
</dbReference>
<keyword evidence="1 4" id="KW-0489">Methyltransferase</keyword>
<dbReference type="Proteomes" id="UP000683507">
    <property type="component" value="Chromosome"/>
</dbReference>
<evidence type="ECO:0000256" key="3">
    <source>
        <dbReference type="ARBA" id="ARBA00022691"/>
    </source>
</evidence>
<evidence type="ECO:0000313" key="4">
    <source>
        <dbReference type="EMBL" id="CAG5086273.1"/>
    </source>
</evidence>
<organism evidence="4 5">
    <name type="scientific">Parvicella tangerina</name>
    <dbReference type="NCBI Taxonomy" id="2829795"/>
    <lineage>
        <taxon>Bacteria</taxon>
        <taxon>Pseudomonadati</taxon>
        <taxon>Bacteroidota</taxon>
        <taxon>Flavobacteriia</taxon>
        <taxon>Flavobacteriales</taxon>
        <taxon>Parvicellaceae</taxon>
        <taxon>Parvicella</taxon>
    </lineage>
</organism>
<keyword evidence="3" id="KW-0949">S-adenosyl-L-methionine</keyword>
<accession>A0A916ND51</accession>
<evidence type="ECO:0000256" key="1">
    <source>
        <dbReference type="ARBA" id="ARBA00022603"/>
    </source>
</evidence>
<reference evidence="4" key="1">
    <citation type="submission" date="2021-04" db="EMBL/GenBank/DDBJ databases">
        <authorList>
            <person name="Rodrigo-Torres L."/>
            <person name="Arahal R. D."/>
            <person name="Lucena T."/>
        </authorList>
    </citation>
    <scope>NUCLEOTIDE SEQUENCE</scope>
    <source>
        <strain evidence="4">AS29M-1</strain>
    </source>
</reference>
<dbReference type="AlphaFoldDB" id="A0A916ND51"/>
<dbReference type="PROSITE" id="PS51682">
    <property type="entry name" value="SAM_OMT_I"/>
    <property type="match status" value="1"/>
</dbReference>
<evidence type="ECO:0000313" key="5">
    <source>
        <dbReference type="Proteomes" id="UP000683507"/>
    </source>
</evidence>
<dbReference type="InterPro" id="IPR002935">
    <property type="entry name" value="SAM_O-MeTrfase"/>
</dbReference>
<dbReference type="PANTHER" id="PTHR10509:SF14">
    <property type="entry name" value="CAFFEOYL-COA O-METHYLTRANSFERASE 3-RELATED"/>
    <property type="match status" value="1"/>
</dbReference>
<dbReference type="CDD" id="cd02440">
    <property type="entry name" value="AdoMet_MTases"/>
    <property type="match status" value="1"/>
</dbReference>
<keyword evidence="2 4" id="KW-0808">Transferase</keyword>
<dbReference type="EC" id="2.1.1.-" evidence="4"/>
<dbReference type="SUPFAM" id="SSF53335">
    <property type="entry name" value="S-adenosyl-L-methionine-dependent methyltransferases"/>
    <property type="match status" value="1"/>
</dbReference>
<dbReference type="InterPro" id="IPR050362">
    <property type="entry name" value="Cation-dep_OMT"/>
</dbReference>
<evidence type="ECO:0000256" key="2">
    <source>
        <dbReference type="ARBA" id="ARBA00022679"/>
    </source>
</evidence>
<gene>
    <name evidence="4" type="primary">trmR_2</name>
    <name evidence="4" type="ORF">CRYO30217_03066</name>
</gene>
<dbReference type="GO" id="GO:0008171">
    <property type="term" value="F:O-methyltransferase activity"/>
    <property type="evidence" value="ECO:0007669"/>
    <property type="project" value="InterPro"/>
</dbReference>
<proteinExistence type="predicted"/>
<dbReference type="Gene3D" id="3.40.50.150">
    <property type="entry name" value="Vaccinia Virus protein VP39"/>
    <property type="match status" value="1"/>
</dbReference>
<sequence>MDFLPEEIDNYAVTHTSKESELLYRLNRATNMKVLQPRMLSGHLQGRVLSMLSNMIQPRHILEIGTYTGYSALCLAEGLAMGGKLLSIEIDPEIAEFAKDFIEASEYAEQIEVVVGNAMQTIDTINEQIDLVFIDADKSNYLNYLKKVYPKLKVGGYIIADNVLWSGKVVKLANEKDMDTKALQEFNQFVQEDDRFENVLMPIRDGLMVARKLK</sequence>
<dbReference type="Pfam" id="PF01596">
    <property type="entry name" value="Methyltransf_3"/>
    <property type="match status" value="1"/>
</dbReference>
<keyword evidence="5" id="KW-1185">Reference proteome</keyword>
<dbReference type="GO" id="GO:0008757">
    <property type="term" value="F:S-adenosylmethionine-dependent methyltransferase activity"/>
    <property type="evidence" value="ECO:0007669"/>
    <property type="project" value="TreeGrafter"/>
</dbReference>
<dbReference type="GO" id="GO:0032259">
    <property type="term" value="P:methylation"/>
    <property type="evidence" value="ECO:0007669"/>
    <property type="project" value="UniProtKB-KW"/>
</dbReference>
<protein>
    <submittedName>
        <fullName evidence="4">tRNA 5-hydroxyuridine methyltransferase</fullName>
        <ecNumber evidence="4">2.1.1.-</ecNumber>
    </submittedName>
</protein>
<name>A0A916ND51_9FLAO</name>
<dbReference type="RefSeq" id="WP_258543257.1">
    <property type="nucleotide sequence ID" value="NZ_OU015584.1"/>
</dbReference>
<dbReference type="EMBL" id="OU015584">
    <property type="protein sequence ID" value="CAG5086273.1"/>
    <property type="molecule type" value="Genomic_DNA"/>
</dbReference>